<dbReference type="GO" id="GO:0019805">
    <property type="term" value="P:quinolinate biosynthetic process"/>
    <property type="evidence" value="ECO:0007669"/>
    <property type="project" value="UniProtKB-UniRule"/>
</dbReference>
<feature type="binding site" evidence="4">
    <location>
        <position position="260"/>
    </location>
    <ligand>
        <name>pyridoxal 5'-phosphate</name>
        <dbReference type="ChEBI" id="CHEBI:597326"/>
    </ligand>
</feature>
<dbReference type="GO" id="GO:0019441">
    <property type="term" value="P:L-tryptophan catabolic process to kynurenine"/>
    <property type="evidence" value="ECO:0007669"/>
    <property type="project" value="TreeGrafter"/>
</dbReference>
<dbReference type="EC" id="3.7.1.3" evidence="4 5"/>
<keyword evidence="1 4" id="KW-0662">Pyridine nucleotide biosynthesis</keyword>
<feature type="binding site" evidence="4">
    <location>
        <position position="208"/>
    </location>
    <ligand>
        <name>pyridoxal 5'-phosphate</name>
        <dbReference type="ChEBI" id="CHEBI:597326"/>
    </ligand>
</feature>
<evidence type="ECO:0000256" key="2">
    <source>
        <dbReference type="ARBA" id="ARBA00022801"/>
    </source>
</evidence>
<dbReference type="NCBIfam" id="TIGR01814">
    <property type="entry name" value="kynureninase"/>
    <property type="match status" value="1"/>
</dbReference>
<dbReference type="InterPro" id="IPR015422">
    <property type="entry name" value="PyrdxlP-dep_Trfase_small"/>
</dbReference>
<dbReference type="Gene3D" id="3.90.1150.10">
    <property type="entry name" value="Aspartate Aminotransferase, domain 1"/>
    <property type="match status" value="1"/>
</dbReference>
<evidence type="ECO:0000256" key="5">
    <source>
        <dbReference type="NCBIfam" id="TIGR01814"/>
    </source>
</evidence>
<dbReference type="Pfam" id="PF22580">
    <property type="entry name" value="KYNU_C"/>
    <property type="match status" value="1"/>
</dbReference>
<dbReference type="HAMAP" id="MF_01970">
    <property type="entry name" value="Kynureninase"/>
    <property type="match status" value="1"/>
</dbReference>
<dbReference type="UniPathway" id="UPA00253">
    <property type="reaction ID" value="UER00329"/>
</dbReference>
<gene>
    <name evidence="4" type="primary">kynU</name>
    <name evidence="7" type="ORF">AVDCRST_MAG41-1058</name>
</gene>
<feature type="binding site" evidence="4">
    <location>
        <position position="286"/>
    </location>
    <ligand>
        <name>pyridoxal 5'-phosphate</name>
        <dbReference type="ChEBI" id="CHEBI:597326"/>
    </ligand>
</feature>
<evidence type="ECO:0000256" key="6">
    <source>
        <dbReference type="PIRNR" id="PIRNR038800"/>
    </source>
</evidence>
<dbReference type="GO" id="GO:0043420">
    <property type="term" value="P:anthranilate metabolic process"/>
    <property type="evidence" value="ECO:0007669"/>
    <property type="project" value="TreeGrafter"/>
</dbReference>
<reference evidence="7" key="1">
    <citation type="submission" date="2020-02" db="EMBL/GenBank/DDBJ databases">
        <authorList>
            <person name="Meier V. D."/>
        </authorList>
    </citation>
    <scope>NUCLEOTIDE SEQUENCE</scope>
    <source>
        <strain evidence="7">AVDCRST_MAG41</strain>
    </source>
</reference>
<feature type="binding site" evidence="4">
    <location>
        <position position="101"/>
    </location>
    <ligand>
        <name>pyridoxal 5'-phosphate</name>
        <dbReference type="ChEBI" id="CHEBI:597326"/>
    </ligand>
</feature>
<dbReference type="GO" id="GO:0009435">
    <property type="term" value="P:NAD+ biosynthetic process"/>
    <property type="evidence" value="ECO:0007669"/>
    <property type="project" value="UniProtKB-UniRule"/>
</dbReference>
<keyword evidence="3 4" id="KW-0663">Pyridoxal phosphate</keyword>
<dbReference type="Gene3D" id="3.40.640.10">
    <property type="entry name" value="Type I PLP-dependent aspartate aminotransferase-like (Major domain)"/>
    <property type="match status" value="1"/>
</dbReference>
<comment type="subunit">
    <text evidence="4 6">Homodimer.</text>
</comment>
<dbReference type="InterPro" id="IPR015424">
    <property type="entry name" value="PyrdxlP-dep_Trfase"/>
</dbReference>
<dbReference type="PANTHER" id="PTHR14084:SF0">
    <property type="entry name" value="KYNURENINASE"/>
    <property type="match status" value="1"/>
</dbReference>
<dbReference type="GO" id="GO:0030170">
    <property type="term" value="F:pyridoxal phosphate binding"/>
    <property type="evidence" value="ECO:0007669"/>
    <property type="project" value="UniProtKB-UniRule"/>
</dbReference>
<comment type="pathway">
    <text evidence="4 6">Amino-acid degradation; L-kynurenine degradation; L-alanine and anthranilate from L-kynurenine: step 1/1.</text>
</comment>
<organism evidence="7">
    <name type="scientific">uncultured Mycobacteriales bacterium</name>
    <dbReference type="NCBI Taxonomy" id="581187"/>
    <lineage>
        <taxon>Bacteria</taxon>
        <taxon>Bacillati</taxon>
        <taxon>Actinomycetota</taxon>
        <taxon>Actinomycetes</taxon>
        <taxon>Mycobacteriales</taxon>
        <taxon>environmental samples</taxon>
    </lineage>
</organism>
<feature type="modified residue" description="N6-(pyridoxal phosphate)lysine" evidence="4">
    <location>
        <position position="231"/>
    </location>
</feature>
<evidence type="ECO:0000256" key="1">
    <source>
        <dbReference type="ARBA" id="ARBA00022642"/>
    </source>
</evidence>
<feature type="binding site" evidence="4">
    <location>
        <begin position="128"/>
        <end position="131"/>
    </location>
    <ligand>
        <name>pyridoxal 5'-phosphate</name>
        <dbReference type="ChEBI" id="CHEBI:597326"/>
    </ligand>
</feature>
<comment type="cofactor">
    <cofactor evidence="4 6">
        <name>pyridoxal 5'-phosphate</name>
        <dbReference type="ChEBI" id="CHEBI:597326"/>
    </cofactor>
</comment>
<feature type="binding site" evidence="4">
    <location>
        <position position="100"/>
    </location>
    <ligand>
        <name>pyridoxal 5'-phosphate</name>
        <dbReference type="ChEBI" id="CHEBI:597326"/>
    </ligand>
</feature>
<sequence>MTDILSRSHAEALDRDDPLGSFPDRFVAADKDLLYLDGNSLGRLPRSTGDRLARVVAEEWGGGLVRSWSSWIELSRRVGDLIGTEVIGAAPGEVLVADSTTVNLYKLAAAALDARPGRSVVVSSADEFPTDRYVLQGLCAARGLTLRDAAADLDAGVSVAGVRDALDESVALVVLSHVAYRSGALADLPAITAAAHEVGALVLWDLSHSGGSVPAGLSAAGADLAVGCTYKYLNGGPGAPAYLYVRTGLQEELRQPIWGWFGAADQFAMGERYVPAPGIDRFLVGTPPVLSLVGAEEGVRLLAEAGIDRLRAKGMAMTSYLVELADAWLAPLGFRLASPRDPARRGAHISLEHPAAWQVCQALLDRGVVPDYRTPDRLRLGPAPLTTRFIEVHDAMATIRDLVAAGTHRDYPEEIARVT</sequence>
<feature type="binding site" evidence="4">
    <location>
        <position position="230"/>
    </location>
    <ligand>
        <name>pyridoxal 5'-phosphate</name>
        <dbReference type="ChEBI" id="CHEBI:597326"/>
    </ligand>
</feature>
<dbReference type="EMBL" id="CADCTP010000104">
    <property type="protein sequence ID" value="CAA9233260.1"/>
    <property type="molecule type" value="Genomic_DNA"/>
</dbReference>
<proteinExistence type="inferred from homology"/>
<name>A0A6J4HT86_9ACTN</name>
<evidence type="ECO:0000256" key="3">
    <source>
        <dbReference type="ARBA" id="ARBA00022898"/>
    </source>
</evidence>
<comment type="caution">
    <text evidence="4">Lacks conserved residue(s) required for the propagation of feature annotation.</text>
</comment>
<evidence type="ECO:0000313" key="7">
    <source>
        <dbReference type="EMBL" id="CAA9233260.1"/>
    </source>
</evidence>
<dbReference type="InterPro" id="IPR010111">
    <property type="entry name" value="Kynureninase"/>
</dbReference>
<comment type="similarity">
    <text evidence="4 6">Belongs to the kynureninase family.</text>
</comment>
<dbReference type="PANTHER" id="PTHR14084">
    <property type="entry name" value="KYNURENINASE"/>
    <property type="match status" value="1"/>
</dbReference>
<dbReference type="PIRSF" id="PIRSF038800">
    <property type="entry name" value="KYNU"/>
    <property type="match status" value="1"/>
</dbReference>
<dbReference type="SUPFAM" id="SSF53383">
    <property type="entry name" value="PLP-dependent transferases"/>
    <property type="match status" value="1"/>
</dbReference>
<comment type="catalytic activity">
    <reaction evidence="6">
        <text>3-hydroxy-L-kynurenine + H2O = 3-hydroxyanthranilate + L-alanine + H(+)</text>
        <dbReference type="Rhea" id="RHEA:25143"/>
        <dbReference type="ChEBI" id="CHEBI:15377"/>
        <dbReference type="ChEBI" id="CHEBI:15378"/>
        <dbReference type="ChEBI" id="CHEBI:36559"/>
        <dbReference type="ChEBI" id="CHEBI:57972"/>
        <dbReference type="ChEBI" id="CHEBI:58125"/>
        <dbReference type="EC" id="3.7.1.3"/>
    </reaction>
</comment>
<accession>A0A6J4HT86</accession>
<keyword evidence="2 4" id="KW-0378">Hydrolase</keyword>
<feature type="binding site" evidence="4">
    <location>
        <position position="205"/>
    </location>
    <ligand>
        <name>pyridoxal 5'-phosphate</name>
        <dbReference type="ChEBI" id="CHEBI:597326"/>
    </ligand>
</feature>
<dbReference type="UniPathway" id="UPA00334">
    <property type="reaction ID" value="UER00455"/>
</dbReference>
<dbReference type="GO" id="GO:0097053">
    <property type="term" value="P:L-kynurenine catabolic process"/>
    <property type="evidence" value="ECO:0007669"/>
    <property type="project" value="UniProtKB-UniRule"/>
</dbReference>
<dbReference type="GO" id="GO:0005737">
    <property type="term" value="C:cytoplasm"/>
    <property type="evidence" value="ECO:0007669"/>
    <property type="project" value="UniProtKB-UniRule"/>
</dbReference>
<comment type="pathway">
    <text evidence="4 6">Cofactor biosynthesis; NAD(+) biosynthesis; quinolinate from L-kynurenine: step 2/3.</text>
</comment>
<protein>
    <recommendedName>
        <fullName evidence="4 5">Kynureninase</fullName>
        <ecNumber evidence="4 5">3.7.1.3</ecNumber>
    </recommendedName>
    <alternativeName>
        <fullName evidence="4">L-kynurenine hydrolase</fullName>
    </alternativeName>
</protein>
<dbReference type="AlphaFoldDB" id="A0A6J4HT86"/>
<dbReference type="GO" id="GO:0030429">
    <property type="term" value="F:kynureninase activity"/>
    <property type="evidence" value="ECO:0007669"/>
    <property type="project" value="UniProtKB-UniRule"/>
</dbReference>
<comment type="function">
    <text evidence="4 6">Catalyzes the cleavage of L-kynurenine (L-Kyn) and L-3-hydroxykynurenine (L-3OHKyn) into anthranilic acid (AA) and 3-hydroxyanthranilic acid (3-OHAA), respectively.</text>
</comment>
<dbReference type="InterPro" id="IPR015421">
    <property type="entry name" value="PyrdxlP-dep_Trfase_major"/>
</dbReference>
<comment type="catalytic activity">
    <reaction evidence="4 6">
        <text>L-kynurenine + H2O = anthranilate + L-alanine + H(+)</text>
        <dbReference type="Rhea" id="RHEA:16813"/>
        <dbReference type="ChEBI" id="CHEBI:15377"/>
        <dbReference type="ChEBI" id="CHEBI:15378"/>
        <dbReference type="ChEBI" id="CHEBI:16567"/>
        <dbReference type="ChEBI" id="CHEBI:57959"/>
        <dbReference type="ChEBI" id="CHEBI:57972"/>
        <dbReference type="EC" id="3.7.1.3"/>
    </reaction>
</comment>
<evidence type="ECO:0000256" key="4">
    <source>
        <dbReference type="HAMAP-Rule" id="MF_01970"/>
    </source>
</evidence>